<dbReference type="AlphaFoldDB" id="A0A934KZ12"/>
<proteinExistence type="inferred from homology"/>
<dbReference type="SUPFAM" id="SSF56935">
    <property type="entry name" value="Porins"/>
    <property type="match status" value="1"/>
</dbReference>
<evidence type="ECO:0000313" key="3">
    <source>
        <dbReference type="EMBL" id="MBJ7883148.1"/>
    </source>
</evidence>
<keyword evidence="4" id="KW-1185">Reference proteome</keyword>
<evidence type="ECO:0000259" key="2">
    <source>
        <dbReference type="Pfam" id="PF07715"/>
    </source>
</evidence>
<dbReference type="Proteomes" id="UP000662373">
    <property type="component" value="Unassembled WGS sequence"/>
</dbReference>
<reference evidence="3 4" key="1">
    <citation type="submission" date="2020-09" db="EMBL/GenBank/DDBJ databases">
        <title>Draft genome of Gelidibacter salicanalis PAMC21136.</title>
        <authorList>
            <person name="Park H."/>
        </authorList>
    </citation>
    <scope>NUCLEOTIDE SEQUENCE [LARGE SCALE GENOMIC DNA]</scope>
    <source>
        <strain evidence="3 4">PAMC21136</strain>
    </source>
</reference>
<dbReference type="PROSITE" id="PS52016">
    <property type="entry name" value="TONB_DEPENDENT_REC_3"/>
    <property type="match status" value="1"/>
</dbReference>
<comment type="caution">
    <text evidence="3">The sequence shown here is derived from an EMBL/GenBank/DDBJ whole genome shotgun (WGS) entry which is preliminary data.</text>
</comment>
<comment type="similarity">
    <text evidence="1">Belongs to the TonB-dependent receptor family.</text>
</comment>
<dbReference type="RefSeq" id="WP_199603730.1">
    <property type="nucleotide sequence ID" value="NZ_JAEHJZ010000165.1"/>
</dbReference>
<dbReference type="InterPro" id="IPR039426">
    <property type="entry name" value="TonB-dep_rcpt-like"/>
</dbReference>
<accession>A0A934KZ12</accession>
<feature type="non-terminal residue" evidence="3">
    <location>
        <position position="90"/>
    </location>
</feature>
<dbReference type="InterPro" id="IPR037066">
    <property type="entry name" value="Plug_dom_sf"/>
</dbReference>
<gene>
    <name evidence="3" type="ORF">JEM65_21225</name>
</gene>
<evidence type="ECO:0000256" key="1">
    <source>
        <dbReference type="PROSITE-ProRule" id="PRU01360"/>
    </source>
</evidence>
<protein>
    <submittedName>
        <fullName evidence="3">TonB-dependent receptor plug domain-containing protein</fullName>
    </submittedName>
</protein>
<dbReference type="Gene3D" id="2.170.130.10">
    <property type="entry name" value="TonB-dependent receptor, plug domain"/>
    <property type="match status" value="1"/>
</dbReference>
<keyword evidence="3" id="KW-0675">Receptor</keyword>
<comment type="subcellular location">
    <subcellularLocation>
        <location evidence="1">Cell outer membrane</location>
        <topology evidence="1">Multi-pass membrane protein</topology>
    </subcellularLocation>
</comment>
<keyword evidence="1" id="KW-0998">Cell outer membrane</keyword>
<dbReference type="EMBL" id="JAEHJZ010000165">
    <property type="protein sequence ID" value="MBJ7883148.1"/>
    <property type="molecule type" value="Genomic_DNA"/>
</dbReference>
<evidence type="ECO:0000313" key="4">
    <source>
        <dbReference type="Proteomes" id="UP000662373"/>
    </source>
</evidence>
<keyword evidence="1" id="KW-1134">Transmembrane beta strand</keyword>
<keyword evidence="1" id="KW-0812">Transmembrane</keyword>
<organism evidence="3 4">
    <name type="scientific">Gelidibacter salicanalis</name>
    <dbReference type="NCBI Taxonomy" id="291193"/>
    <lineage>
        <taxon>Bacteria</taxon>
        <taxon>Pseudomonadati</taxon>
        <taxon>Bacteroidota</taxon>
        <taxon>Flavobacteriia</taxon>
        <taxon>Flavobacteriales</taxon>
        <taxon>Flavobacteriaceae</taxon>
        <taxon>Gelidibacter</taxon>
    </lineage>
</organism>
<feature type="domain" description="TonB-dependent receptor plug" evidence="2">
    <location>
        <begin position="2"/>
        <end position="72"/>
    </location>
</feature>
<keyword evidence="1" id="KW-0472">Membrane</keyword>
<keyword evidence="1" id="KW-0813">Transport</keyword>
<dbReference type="InterPro" id="IPR012910">
    <property type="entry name" value="Plug_dom"/>
</dbReference>
<feature type="non-terminal residue" evidence="3">
    <location>
        <position position="1"/>
    </location>
</feature>
<name>A0A934KZ12_9FLAO</name>
<dbReference type="GO" id="GO:0009279">
    <property type="term" value="C:cell outer membrane"/>
    <property type="evidence" value="ECO:0007669"/>
    <property type="project" value="UniProtKB-SubCell"/>
</dbReference>
<sequence length="90" mass="9736">AGVQITGYGESAKILIQGVNSINSSMEPMLMVDDIQVKLESLVTIPVHEIEGYRVWKGADTAIFGARGSNGVIGFYTRKDLGVNKNPIQQ</sequence>
<dbReference type="Pfam" id="PF07715">
    <property type="entry name" value="Plug"/>
    <property type="match status" value="1"/>
</dbReference>